<keyword evidence="4" id="KW-1185">Reference proteome</keyword>
<feature type="compositionally biased region" description="Polar residues" evidence="1">
    <location>
        <begin position="163"/>
        <end position="172"/>
    </location>
</feature>
<dbReference type="GeneID" id="105274178"/>
<keyword evidence="2" id="KW-0732">Signal</keyword>
<organism evidence="3">
    <name type="scientific">Fopius arisanus</name>
    <dbReference type="NCBI Taxonomy" id="64838"/>
    <lineage>
        <taxon>Eukaryota</taxon>
        <taxon>Metazoa</taxon>
        <taxon>Ecdysozoa</taxon>
        <taxon>Arthropoda</taxon>
        <taxon>Hexapoda</taxon>
        <taxon>Insecta</taxon>
        <taxon>Pterygota</taxon>
        <taxon>Neoptera</taxon>
        <taxon>Endopterygota</taxon>
        <taxon>Hymenoptera</taxon>
        <taxon>Apocrita</taxon>
        <taxon>Ichneumonoidea</taxon>
        <taxon>Braconidae</taxon>
        <taxon>Opiinae</taxon>
        <taxon>Fopius</taxon>
    </lineage>
</organism>
<dbReference type="RefSeq" id="XP_011315382.1">
    <property type="nucleotide sequence ID" value="XM_011317080.1"/>
</dbReference>
<accession>A0A9R1TU06</accession>
<evidence type="ECO:0000256" key="1">
    <source>
        <dbReference type="SAM" id="MobiDB-lite"/>
    </source>
</evidence>
<reference evidence="5" key="2">
    <citation type="submission" date="2025-04" db="UniProtKB">
        <authorList>
            <consortium name="RefSeq"/>
        </authorList>
    </citation>
    <scope>IDENTIFICATION</scope>
    <source>
        <strain evidence="5">USDA-PBARC FA_bdor</strain>
        <tissue evidence="5">Whole organism</tissue>
    </source>
</reference>
<dbReference type="KEGG" id="fas:105274178"/>
<name>A0A0C9QNL3_9HYME</name>
<sequence>MIQKCFLKITGMERLFVIVCALGVISVGSEKSEQSVDLKDYNQNYINWHYVQREKDNRIDELPVNRAYDRQTEQEAEYEIYRLLSNTGGPVDMVKLNALGDRLISQADVTEEARRVVRQVKKQQPGFFWSLFRIAFESVGDTVSTVQEIIKVINKAINPPPTTTVKAPSSVGSTNKTTTSSPPPFMLTAEGIATTIRRNLKGLIRLFNIEWKDAIDGSKVSIHELKKDLGKSIASSLTDNPNAY</sequence>
<feature type="chain" id="PRO_5044541494" evidence="2">
    <location>
        <begin position="22"/>
        <end position="244"/>
    </location>
</feature>
<dbReference type="AlphaFoldDB" id="A0A0C9QNL3"/>
<accession>A0A0C9QNL3</accession>
<feature type="signal peptide" evidence="2">
    <location>
        <begin position="1"/>
        <end position="21"/>
    </location>
</feature>
<evidence type="ECO:0000256" key="2">
    <source>
        <dbReference type="SAM" id="SignalP"/>
    </source>
</evidence>
<gene>
    <name evidence="3" type="primary">SRK2G_0</name>
    <name evidence="5" type="synonym">LOC105274178</name>
    <name evidence="3" type="ORF">g.14928</name>
</gene>
<dbReference type="OrthoDB" id="6623312at2759"/>
<protein>
    <submittedName>
        <fullName evidence="3">SRK2G_0 protein</fullName>
    </submittedName>
    <submittedName>
        <fullName evidence="5">Uncharacterized protein isoform X1</fullName>
    </submittedName>
</protein>
<reference evidence="3" key="1">
    <citation type="submission" date="2015-01" db="EMBL/GenBank/DDBJ databases">
        <title>Transcriptome Assembly of Fopius arisanus.</title>
        <authorList>
            <person name="Geib S."/>
        </authorList>
    </citation>
    <scope>NUCLEOTIDE SEQUENCE</scope>
</reference>
<feature type="region of interest" description="Disordered" evidence="1">
    <location>
        <begin position="161"/>
        <end position="186"/>
    </location>
</feature>
<evidence type="ECO:0000313" key="5">
    <source>
        <dbReference type="RefSeq" id="XP_011315382.1"/>
    </source>
</evidence>
<evidence type="ECO:0000313" key="4">
    <source>
        <dbReference type="Proteomes" id="UP000694866"/>
    </source>
</evidence>
<dbReference type="Proteomes" id="UP000694866">
    <property type="component" value="Unplaced"/>
</dbReference>
<proteinExistence type="predicted"/>
<dbReference type="EMBL" id="GBYB01002217">
    <property type="protein sequence ID" value="JAG71984.1"/>
    <property type="molecule type" value="Transcribed_RNA"/>
</dbReference>
<evidence type="ECO:0000313" key="3">
    <source>
        <dbReference type="EMBL" id="JAG71984.1"/>
    </source>
</evidence>